<feature type="region of interest" description="Disordered" evidence="1">
    <location>
        <begin position="1"/>
        <end position="32"/>
    </location>
</feature>
<dbReference type="EMBL" id="JAYMYQ010000006">
    <property type="protein sequence ID" value="KAK7322390.1"/>
    <property type="molecule type" value="Genomic_DNA"/>
</dbReference>
<dbReference type="AlphaFoldDB" id="A0AAN9KR61"/>
<evidence type="ECO:0000313" key="2">
    <source>
        <dbReference type="EMBL" id="KAK7322390.1"/>
    </source>
</evidence>
<comment type="caution">
    <text evidence="2">The sequence shown here is derived from an EMBL/GenBank/DDBJ whole genome shotgun (WGS) entry which is preliminary data.</text>
</comment>
<feature type="compositionally biased region" description="Basic residues" evidence="1">
    <location>
        <begin position="11"/>
        <end position="24"/>
    </location>
</feature>
<organism evidence="2 3">
    <name type="scientific">Canavalia gladiata</name>
    <name type="common">Sword bean</name>
    <name type="synonym">Dolichos gladiatus</name>
    <dbReference type="NCBI Taxonomy" id="3824"/>
    <lineage>
        <taxon>Eukaryota</taxon>
        <taxon>Viridiplantae</taxon>
        <taxon>Streptophyta</taxon>
        <taxon>Embryophyta</taxon>
        <taxon>Tracheophyta</taxon>
        <taxon>Spermatophyta</taxon>
        <taxon>Magnoliopsida</taxon>
        <taxon>eudicotyledons</taxon>
        <taxon>Gunneridae</taxon>
        <taxon>Pentapetalae</taxon>
        <taxon>rosids</taxon>
        <taxon>fabids</taxon>
        <taxon>Fabales</taxon>
        <taxon>Fabaceae</taxon>
        <taxon>Papilionoideae</taxon>
        <taxon>50 kb inversion clade</taxon>
        <taxon>NPAAA clade</taxon>
        <taxon>indigoferoid/millettioid clade</taxon>
        <taxon>Phaseoleae</taxon>
        <taxon>Canavalia</taxon>
    </lineage>
</organism>
<name>A0AAN9KR61_CANGL</name>
<keyword evidence="3" id="KW-1185">Reference proteome</keyword>
<accession>A0AAN9KR61</accession>
<protein>
    <submittedName>
        <fullName evidence="2">Uncharacterized protein</fullName>
    </submittedName>
</protein>
<gene>
    <name evidence="2" type="ORF">VNO77_25769</name>
</gene>
<proteinExistence type="predicted"/>
<evidence type="ECO:0000256" key="1">
    <source>
        <dbReference type="SAM" id="MobiDB-lite"/>
    </source>
</evidence>
<sequence length="116" mass="12814">MQITYAPIPPKLKRKAGRLNKQRRKDTTEKLVNSHKLKQKLKDFTCKVCGETKHNKQTCLLAKKYMFEQLQAQQQATARLGDGESSVGRSDVDGSHAIGLVTGGSKVPKLVHVVGS</sequence>
<evidence type="ECO:0000313" key="3">
    <source>
        <dbReference type="Proteomes" id="UP001367508"/>
    </source>
</evidence>
<dbReference type="Proteomes" id="UP001367508">
    <property type="component" value="Unassembled WGS sequence"/>
</dbReference>
<reference evidence="2 3" key="1">
    <citation type="submission" date="2024-01" db="EMBL/GenBank/DDBJ databases">
        <title>The genomes of 5 underutilized Papilionoideae crops provide insights into root nodulation and disease resistanc.</title>
        <authorList>
            <person name="Jiang F."/>
        </authorList>
    </citation>
    <scope>NUCLEOTIDE SEQUENCE [LARGE SCALE GENOMIC DNA]</scope>
    <source>
        <strain evidence="2">LVBAO_FW01</strain>
        <tissue evidence="2">Leaves</tissue>
    </source>
</reference>